<dbReference type="FunFam" id="3.90.470.20:FF:000007">
    <property type="entry name" value="Phosphopantetheinyl transferase"/>
    <property type="match status" value="1"/>
</dbReference>
<keyword evidence="1" id="KW-0808">Transferase</keyword>
<accession>A0A447P394</accession>
<dbReference type="Gene3D" id="3.90.470.20">
    <property type="entry name" value="4'-phosphopantetheinyl transferase domain"/>
    <property type="match status" value="1"/>
</dbReference>
<dbReference type="AlphaFoldDB" id="A0A447P394"/>
<gene>
    <name evidence="1" type="ORF">NCTC7406_05340</name>
</gene>
<protein>
    <submittedName>
        <fullName evidence="1">Phosphopantetheinyl transferase</fullName>
    </submittedName>
</protein>
<reference evidence="1 2" key="1">
    <citation type="submission" date="2018-12" db="EMBL/GenBank/DDBJ databases">
        <authorList>
            <consortium name="Pathogen Informatics"/>
        </authorList>
    </citation>
    <scope>NUCLEOTIDE SEQUENCE [LARGE SCALE GENOMIC DNA]</scope>
    <source>
        <strain evidence="1 2">NCTC7406</strain>
    </source>
</reference>
<dbReference type="Proteomes" id="UP000276345">
    <property type="component" value="Chromosome"/>
</dbReference>
<dbReference type="SUPFAM" id="SSF56214">
    <property type="entry name" value="4'-phosphopantetheinyl transferase"/>
    <property type="match status" value="1"/>
</dbReference>
<dbReference type="GO" id="GO:0008897">
    <property type="term" value="F:holo-[acyl-carrier-protein] synthase activity"/>
    <property type="evidence" value="ECO:0007669"/>
    <property type="project" value="InterPro"/>
</dbReference>
<dbReference type="GO" id="GO:0000287">
    <property type="term" value="F:magnesium ion binding"/>
    <property type="evidence" value="ECO:0007669"/>
    <property type="project" value="InterPro"/>
</dbReference>
<sequence length="116" mass="12884">MVSIRLSSSCHIEARNLPAHRRTRFLASRGLLAELMFMLYGIGELPEIIIQAKGKPAFRDKNLPGFSISYAGNMVGVALTTEGECGLDMELQRTSRGFHHPHSLERPLSPVMKTYG</sequence>
<evidence type="ECO:0000313" key="1">
    <source>
        <dbReference type="EMBL" id="VEA10041.1"/>
    </source>
</evidence>
<proteinExistence type="predicted"/>
<evidence type="ECO:0000313" key="2">
    <source>
        <dbReference type="Proteomes" id="UP000276345"/>
    </source>
</evidence>
<organism evidence="1 2">
    <name type="scientific">Salmonella enterica subsp. enterica serovar Sanjuan</name>
    <dbReference type="NCBI Taxonomy" id="1160765"/>
    <lineage>
        <taxon>Bacteria</taxon>
        <taxon>Pseudomonadati</taxon>
        <taxon>Pseudomonadota</taxon>
        <taxon>Gammaproteobacteria</taxon>
        <taxon>Enterobacterales</taxon>
        <taxon>Enterobacteriaceae</taxon>
        <taxon>Salmonella</taxon>
    </lineage>
</organism>
<dbReference type="EMBL" id="LR134142">
    <property type="protein sequence ID" value="VEA10041.1"/>
    <property type="molecule type" value="Genomic_DNA"/>
</dbReference>
<name>A0A447P394_SALET</name>
<dbReference type="InterPro" id="IPR037143">
    <property type="entry name" value="4-PPantetheinyl_Trfase_dom_sf"/>
</dbReference>